<accession>A0A9W3B1B2</accession>
<dbReference type="Gene3D" id="1.20.1250.20">
    <property type="entry name" value="MFS general substrate transporter like domains"/>
    <property type="match status" value="1"/>
</dbReference>
<dbReference type="AlphaFoldDB" id="A0A9W3B1B2"/>
<evidence type="ECO:0000256" key="2">
    <source>
        <dbReference type="ARBA" id="ARBA00022692"/>
    </source>
</evidence>
<feature type="transmembrane region" description="Helical" evidence="5">
    <location>
        <begin position="445"/>
        <end position="471"/>
    </location>
</feature>
<gene>
    <name evidence="8" type="primary">LOC106074517</name>
</gene>
<feature type="transmembrane region" description="Helical" evidence="5">
    <location>
        <begin position="319"/>
        <end position="336"/>
    </location>
</feature>
<keyword evidence="2 5" id="KW-0812">Transmembrane</keyword>
<dbReference type="Pfam" id="PF07690">
    <property type="entry name" value="MFS_1"/>
    <property type="match status" value="1"/>
</dbReference>
<evidence type="ECO:0000256" key="4">
    <source>
        <dbReference type="ARBA" id="ARBA00023136"/>
    </source>
</evidence>
<proteinExistence type="predicted"/>
<dbReference type="PROSITE" id="PS50850">
    <property type="entry name" value="MFS"/>
    <property type="match status" value="1"/>
</dbReference>
<dbReference type="RefSeq" id="XP_055893251.1">
    <property type="nucleotide sequence ID" value="XM_056037276.1"/>
</dbReference>
<sequence length="653" mass="72445">MDEGAIIKMDEVAVTELDEGAIIKMDEVAVTERDEGAIIKMDEETVTELDEGAIVKMDEETVTELDEGAIVKMDEETVTELDEGAIVKIDEETVTELDEGAIVDDIFTSLNWRGSYQVLRCGVLLLSTITLAIHAESVVFTGKTVTHQCQPPQSLNVTVSNVTYDVMSASGGTYFNVSFGECSIDVTNGTDTIFSQSCHANYIYTGETKSTFVTQWDLVCESESLSDATQSVYAGGQMFGSLFFAPLSDRYGRKKVFVLTGVLQLLSSVVSSFPPNFIVYMFLRFLCGAFMATSFQMAYNLNVEMMPTKHRALVEQTSAFVWSFSLLLLCLITHLTRDLSWTYTQLILSLIGSYTVFIWWIVDESLRWLLEMKRYKEAEFLIKKMARINQVDSQKALNLLEKDKIVLEDVNISNGSQSLNKESSVAMNGSSNDTSLRMFLSNRNFLKLTCLSSFIWFVDAIAYDGLLMIAPGLTDNFYLGFALGVITDIPATVIFCLSINRIDRKKIISIFHLLAGICLLIATIILNTPLADKIPGNYWFSLVLSLLGRVTLSVGYSTVTLYVSEVFPTSVRSTGYGMTSIFNYSGSLVAPYSRTVSRHVPYVPNVVFGVMCVMVPAATVLLPETRGVELAQTLAETDKRMAKETTANKGNYR</sequence>
<feature type="transmembrane region" description="Helical" evidence="5">
    <location>
        <begin position="477"/>
        <end position="500"/>
    </location>
</feature>
<feature type="transmembrane region" description="Helical" evidence="5">
    <location>
        <begin position="538"/>
        <end position="563"/>
    </location>
</feature>
<dbReference type="PANTHER" id="PTHR24064">
    <property type="entry name" value="SOLUTE CARRIER FAMILY 22 MEMBER"/>
    <property type="match status" value="1"/>
</dbReference>
<dbReference type="InterPro" id="IPR011701">
    <property type="entry name" value="MFS"/>
</dbReference>
<feature type="transmembrane region" description="Helical" evidence="5">
    <location>
        <begin position="599"/>
        <end position="622"/>
    </location>
</feature>
<keyword evidence="3 5" id="KW-1133">Transmembrane helix</keyword>
<evidence type="ECO:0000256" key="3">
    <source>
        <dbReference type="ARBA" id="ARBA00022989"/>
    </source>
</evidence>
<name>A0A9W3B1B2_BIOGL</name>
<dbReference type="GO" id="GO:0016020">
    <property type="term" value="C:membrane"/>
    <property type="evidence" value="ECO:0007669"/>
    <property type="project" value="UniProtKB-SubCell"/>
</dbReference>
<reference evidence="8" key="1">
    <citation type="submission" date="2025-08" db="UniProtKB">
        <authorList>
            <consortium name="RefSeq"/>
        </authorList>
    </citation>
    <scope>IDENTIFICATION</scope>
</reference>
<keyword evidence="4 5" id="KW-0472">Membrane</keyword>
<feature type="transmembrane region" description="Helical" evidence="5">
    <location>
        <begin position="279"/>
        <end position="299"/>
    </location>
</feature>
<dbReference type="InterPro" id="IPR020846">
    <property type="entry name" value="MFS_dom"/>
</dbReference>
<dbReference type="SUPFAM" id="SSF103473">
    <property type="entry name" value="MFS general substrate transporter"/>
    <property type="match status" value="1"/>
</dbReference>
<dbReference type="OMA" id="CHANYIY"/>
<evidence type="ECO:0000259" key="6">
    <source>
        <dbReference type="PROSITE" id="PS50850"/>
    </source>
</evidence>
<organism evidence="7 8">
    <name type="scientific">Biomphalaria glabrata</name>
    <name type="common">Bloodfluke planorb</name>
    <name type="synonym">Freshwater snail</name>
    <dbReference type="NCBI Taxonomy" id="6526"/>
    <lineage>
        <taxon>Eukaryota</taxon>
        <taxon>Metazoa</taxon>
        <taxon>Spiralia</taxon>
        <taxon>Lophotrochozoa</taxon>
        <taxon>Mollusca</taxon>
        <taxon>Gastropoda</taxon>
        <taxon>Heterobranchia</taxon>
        <taxon>Euthyneura</taxon>
        <taxon>Panpulmonata</taxon>
        <taxon>Hygrophila</taxon>
        <taxon>Lymnaeoidea</taxon>
        <taxon>Planorbidae</taxon>
        <taxon>Biomphalaria</taxon>
    </lineage>
</organism>
<dbReference type="GO" id="GO:0022857">
    <property type="term" value="F:transmembrane transporter activity"/>
    <property type="evidence" value="ECO:0007669"/>
    <property type="project" value="InterPro"/>
</dbReference>
<feature type="transmembrane region" description="Helical" evidence="5">
    <location>
        <begin position="256"/>
        <end position="273"/>
    </location>
</feature>
<evidence type="ECO:0000256" key="1">
    <source>
        <dbReference type="ARBA" id="ARBA00004141"/>
    </source>
</evidence>
<feature type="transmembrane region" description="Helical" evidence="5">
    <location>
        <begin position="507"/>
        <end position="526"/>
    </location>
</feature>
<feature type="transmembrane region" description="Helical" evidence="5">
    <location>
        <begin position="342"/>
        <end position="362"/>
    </location>
</feature>
<feature type="domain" description="Major facilitator superfamily (MFS) profile" evidence="6">
    <location>
        <begin position="166"/>
        <end position="627"/>
    </location>
</feature>
<dbReference type="InterPro" id="IPR036259">
    <property type="entry name" value="MFS_trans_sf"/>
</dbReference>
<dbReference type="Proteomes" id="UP001165740">
    <property type="component" value="Chromosome 8"/>
</dbReference>
<comment type="subcellular location">
    <subcellularLocation>
        <location evidence="1">Membrane</location>
        <topology evidence="1">Multi-pass membrane protein</topology>
    </subcellularLocation>
</comment>
<protein>
    <submittedName>
        <fullName evidence="8">Solute carrier family 22 member 6-like</fullName>
    </submittedName>
</protein>
<evidence type="ECO:0000256" key="5">
    <source>
        <dbReference type="SAM" id="Phobius"/>
    </source>
</evidence>
<keyword evidence="7" id="KW-1185">Reference proteome</keyword>
<dbReference type="OrthoDB" id="6100430at2759"/>
<evidence type="ECO:0000313" key="8">
    <source>
        <dbReference type="RefSeq" id="XP_055893251.1"/>
    </source>
</evidence>
<evidence type="ECO:0000313" key="7">
    <source>
        <dbReference type="Proteomes" id="UP001165740"/>
    </source>
</evidence>
<dbReference type="GeneID" id="106074517"/>